<proteinExistence type="predicted"/>
<keyword evidence="1" id="KW-0472">Membrane</keyword>
<keyword evidence="1" id="KW-0812">Transmembrane</keyword>
<evidence type="ECO:0000313" key="3">
    <source>
        <dbReference type="Proteomes" id="UP001497512"/>
    </source>
</evidence>
<protein>
    <submittedName>
        <fullName evidence="2">Uncharacterized protein</fullName>
    </submittedName>
</protein>
<evidence type="ECO:0000256" key="1">
    <source>
        <dbReference type="SAM" id="Phobius"/>
    </source>
</evidence>
<reference evidence="2" key="1">
    <citation type="submission" date="2024-02" db="EMBL/GenBank/DDBJ databases">
        <authorList>
            <consortium name="ELIXIR-Norway"/>
            <consortium name="Elixir Norway"/>
        </authorList>
    </citation>
    <scope>NUCLEOTIDE SEQUENCE</scope>
</reference>
<dbReference type="EMBL" id="OZ019905">
    <property type="protein sequence ID" value="CAK9200618.1"/>
    <property type="molecule type" value="Genomic_DNA"/>
</dbReference>
<accession>A0ABP0TMU3</accession>
<keyword evidence="1" id="KW-1133">Transmembrane helix</keyword>
<sequence length="134" mass="13926">MRHLVMSVDFASPPTSGWQALPSSFASDSATLVLRVVVFFIVITITGCGLRLSMRKWSSLSPAVSARIRPPSATDRTGEHPQEGIDMNNLHSAGDSILPATTGGPSVTCDVAASTLSAANTVLLDVAAMALNTS</sequence>
<feature type="transmembrane region" description="Helical" evidence="1">
    <location>
        <begin position="32"/>
        <end position="52"/>
    </location>
</feature>
<name>A0ABP0TMU3_9BRYO</name>
<organism evidence="2 3">
    <name type="scientific">Sphagnum troendelagicum</name>
    <dbReference type="NCBI Taxonomy" id="128251"/>
    <lineage>
        <taxon>Eukaryota</taxon>
        <taxon>Viridiplantae</taxon>
        <taxon>Streptophyta</taxon>
        <taxon>Embryophyta</taxon>
        <taxon>Bryophyta</taxon>
        <taxon>Sphagnophytina</taxon>
        <taxon>Sphagnopsida</taxon>
        <taxon>Sphagnales</taxon>
        <taxon>Sphagnaceae</taxon>
        <taxon>Sphagnum</taxon>
    </lineage>
</organism>
<gene>
    <name evidence="2" type="ORF">CSSPTR1EN2_LOCUS5497</name>
</gene>
<keyword evidence="3" id="KW-1185">Reference proteome</keyword>
<dbReference type="Proteomes" id="UP001497512">
    <property type="component" value="Chromosome 13"/>
</dbReference>
<evidence type="ECO:0000313" key="2">
    <source>
        <dbReference type="EMBL" id="CAK9200618.1"/>
    </source>
</evidence>